<keyword evidence="2" id="KW-1185">Reference proteome</keyword>
<dbReference type="InterPro" id="IPR050843">
    <property type="entry name" value="Glycosyl_Hydrlase_38"/>
</dbReference>
<dbReference type="AlphaFoldDB" id="A0A0J7K9W7"/>
<sequence>MSASAYIEDIYKRVRLTIATAQPLGVASMASGQLEIMQDRRLLQDDNRGLGQGIMDNLLTNHMFTLILERKETNCPSAVPPANHPAGLLSLSGHLVSEELLHPIVALHPHNSLPFDLHAHFSPLRYDLPVDLNIVSLRVFPIPEGAGKGIGMVLHQSALDICFNNSLLRHFNVSESGEIDLTKFLNDMEDWTISKAPLTFHNVGPSLKSPIVNLCPHQILPILFHKTQS</sequence>
<dbReference type="GO" id="GO:0030246">
    <property type="term" value="F:carbohydrate binding"/>
    <property type="evidence" value="ECO:0007669"/>
    <property type="project" value="InterPro"/>
</dbReference>
<name>A0A0J7K9W7_LASNI</name>
<dbReference type="PaxDb" id="67767-A0A0J7K9W7"/>
<dbReference type="GO" id="GO:0004559">
    <property type="term" value="F:alpha-mannosidase activity"/>
    <property type="evidence" value="ECO:0007669"/>
    <property type="project" value="TreeGrafter"/>
</dbReference>
<dbReference type="Gene3D" id="2.70.98.30">
    <property type="entry name" value="Golgi alpha-mannosidase II, domain 4"/>
    <property type="match status" value="1"/>
</dbReference>
<reference evidence="1 2" key="1">
    <citation type="submission" date="2015-04" db="EMBL/GenBank/DDBJ databases">
        <title>Lasius niger genome sequencing.</title>
        <authorList>
            <person name="Konorov E.A."/>
            <person name="Nikitin M.A."/>
            <person name="Kirill M.V."/>
            <person name="Chang P."/>
        </authorList>
    </citation>
    <scope>NUCLEOTIDE SEQUENCE [LARGE SCALE GENOMIC DNA]</scope>
    <source>
        <tissue evidence="1">Whole</tissue>
    </source>
</reference>
<dbReference type="Proteomes" id="UP000036403">
    <property type="component" value="Unassembled WGS sequence"/>
</dbReference>
<dbReference type="PANTHER" id="PTHR11607:SF3">
    <property type="entry name" value="LYSOSOMAL ALPHA-MANNOSIDASE"/>
    <property type="match status" value="1"/>
</dbReference>
<dbReference type="GO" id="GO:0005975">
    <property type="term" value="P:carbohydrate metabolic process"/>
    <property type="evidence" value="ECO:0007669"/>
    <property type="project" value="InterPro"/>
</dbReference>
<dbReference type="SUPFAM" id="SSF74650">
    <property type="entry name" value="Galactose mutarotase-like"/>
    <property type="match status" value="1"/>
</dbReference>
<accession>A0A0J7K9W7</accession>
<gene>
    <name evidence="1" type="ORF">RF55_13726</name>
</gene>
<comment type="caution">
    <text evidence="1">The sequence shown here is derived from an EMBL/GenBank/DDBJ whole genome shotgun (WGS) entry which is preliminary data.</text>
</comment>
<dbReference type="OrthoDB" id="10261055at2759"/>
<proteinExistence type="predicted"/>
<dbReference type="PANTHER" id="PTHR11607">
    <property type="entry name" value="ALPHA-MANNOSIDASE"/>
    <property type="match status" value="1"/>
</dbReference>
<evidence type="ECO:0000313" key="2">
    <source>
        <dbReference type="Proteomes" id="UP000036403"/>
    </source>
</evidence>
<dbReference type="EMBL" id="LBMM01011001">
    <property type="protein sequence ID" value="KMQ87087.1"/>
    <property type="molecule type" value="Genomic_DNA"/>
</dbReference>
<evidence type="ECO:0000313" key="1">
    <source>
        <dbReference type="EMBL" id="KMQ87087.1"/>
    </source>
</evidence>
<dbReference type="InterPro" id="IPR011013">
    <property type="entry name" value="Gal_mutarotase_sf_dom"/>
</dbReference>
<organism evidence="1 2">
    <name type="scientific">Lasius niger</name>
    <name type="common">Black garden ant</name>
    <dbReference type="NCBI Taxonomy" id="67767"/>
    <lineage>
        <taxon>Eukaryota</taxon>
        <taxon>Metazoa</taxon>
        <taxon>Ecdysozoa</taxon>
        <taxon>Arthropoda</taxon>
        <taxon>Hexapoda</taxon>
        <taxon>Insecta</taxon>
        <taxon>Pterygota</taxon>
        <taxon>Neoptera</taxon>
        <taxon>Endopterygota</taxon>
        <taxon>Hymenoptera</taxon>
        <taxon>Apocrita</taxon>
        <taxon>Aculeata</taxon>
        <taxon>Formicoidea</taxon>
        <taxon>Formicidae</taxon>
        <taxon>Formicinae</taxon>
        <taxon>Lasius</taxon>
        <taxon>Lasius</taxon>
    </lineage>
</organism>
<protein>
    <submittedName>
        <fullName evidence="1">Alpha-mannosidase 2-like protein</fullName>
    </submittedName>
</protein>
<dbReference type="STRING" id="67767.A0A0J7K9W7"/>
<dbReference type="GO" id="GO:0000139">
    <property type="term" value="C:Golgi membrane"/>
    <property type="evidence" value="ECO:0007669"/>
    <property type="project" value="TreeGrafter"/>
</dbReference>
<dbReference type="GO" id="GO:0006491">
    <property type="term" value="P:N-glycan processing"/>
    <property type="evidence" value="ECO:0007669"/>
    <property type="project" value="TreeGrafter"/>
</dbReference>